<organism evidence="8 9">
    <name type="scientific">Necator americanus</name>
    <name type="common">Human hookworm</name>
    <dbReference type="NCBI Taxonomy" id="51031"/>
    <lineage>
        <taxon>Eukaryota</taxon>
        <taxon>Metazoa</taxon>
        <taxon>Ecdysozoa</taxon>
        <taxon>Nematoda</taxon>
        <taxon>Chromadorea</taxon>
        <taxon>Rhabditida</taxon>
        <taxon>Rhabditina</taxon>
        <taxon>Rhabditomorpha</taxon>
        <taxon>Strongyloidea</taxon>
        <taxon>Ancylostomatidae</taxon>
        <taxon>Bunostominae</taxon>
        <taxon>Necator</taxon>
    </lineage>
</organism>
<dbReference type="SUPFAM" id="SSF51445">
    <property type="entry name" value="(Trans)glycosidases"/>
    <property type="match status" value="1"/>
</dbReference>
<keyword evidence="3 4" id="KW-0326">Glycosidase</keyword>
<dbReference type="EC" id="3.2.1.-" evidence="4"/>
<dbReference type="InterPro" id="IPR017853">
    <property type="entry name" value="GH"/>
</dbReference>
<evidence type="ECO:0000256" key="3">
    <source>
        <dbReference type="ARBA" id="ARBA00023295"/>
    </source>
</evidence>
<dbReference type="SUPFAM" id="SSF50978">
    <property type="entry name" value="WD40 repeat-like"/>
    <property type="match status" value="1"/>
</dbReference>
<protein>
    <recommendedName>
        <fullName evidence="4">Alpha-galactosidase</fullName>
        <ecNumber evidence="4">3.2.1.-</ecNumber>
    </recommendedName>
</protein>
<dbReference type="Pfam" id="PF10493">
    <property type="entry name" value="Rod_C"/>
    <property type="match status" value="1"/>
</dbReference>
<evidence type="ECO:0000259" key="5">
    <source>
        <dbReference type="Pfam" id="PF10493"/>
    </source>
</evidence>
<dbReference type="Pfam" id="PF16499">
    <property type="entry name" value="Melibiase_2"/>
    <property type="match status" value="1"/>
</dbReference>
<evidence type="ECO:0000259" key="6">
    <source>
        <dbReference type="Pfam" id="PF24516"/>
    </source>
</evidence>
<dbReference type="InterPro" id="IPR000111">
    <property type="entry name" value="Glyco_hydro_27/36_CS"/>
</dbReference>
<dbReference type="Proteomes" id="UP001303046">
    <property type="component" value="Unassembled WGS sequence"/>
</dbReference>
<evidence type="ECO:0000313" key="8">
    <source>
        <dbReference type="EMBL" id="KAK6749173.1"/>
    </source>
</evidence>
<dbReference type="PROSITE" id="PS00512">
    <property type="entry name" value="ALPHA_GALACTOSIDASE"/>
    <property type="match status" value="1"/>
</dbReference>
<evidence type="ECO:0000313" key="9">
    <source>
        <dbReference type="Proteomes" id="UP001303046"/>
    </source>
</evidence>
<feature type="domain" description="KNTC1 first ARM-repeats" evidence="7">
    <location>
        <begin position="392"/>
        <end position="644"/>
    </location>
</feature>
<keyword evidence="9" id="KW-1185">Reference proteome</keyword>
<evidence type="ECO:0000256" key="1">
    <source>
        <dbReference type="ARBA" id="ARBA00009743"/>
    </source>
</evidence>
<sequence length="2330" mass="263416">MRYSVVETDFGDDETKNFGRRNEFASLASLYEIKTLATVSGDIENTENEEPGPETASPIVISKSNEKWLAIAVGDDVSIFSSDFDLEYLFTQPFKSGTNIRGIEWLADSHILAVVSSSMEITFLSAQLRTLIGTLGLPTSSPCDAALLSSDVVDDKCYLSVVRENGETFTLFISNWAQLISATKETLLEHCASLTNAATSIACSKYPPKNIVSVGDYVILAAQERCPLQICVASSVNFNSLGENDDTAETYVRVRRCSNGRFLVSLTMGGLFVFTDLWTFAKVLEKNIRTNANELFHDFMFVEKPGIGPKVGTIATIVQCGGHVEMQVRSMKTLEVTYRVAVTQETTLVPVSETADRVILMVEPFTGKNLAEGDAVKVREIVESQPEMKLQRLISRNQLDQAEQFANQFGLNVQKVHVARMNYLFSQATVNDSDEDFTKLMKSFEAVKDHNLVGETCFNGAITFDKYDKIISLLAYAKKRAITDSETIDRLAQASFIFATYRLTMGPENAHYDAGSLWQNFVAGVQGEGEWCELFFDMLRAGLIKEARILWNRHIVYIARCFNGVENEEISHANMKDFFEILRGAILKNLSVWRDAVAFLEFDFVPICLPKMSKEMCPLLVDFLIDLARDLENLDAENFPLNALHVTSAFERVLVKQVDETITATRQLRSDALGKVSRLTELDSYAENLKEIYRLKTVYDCPLSYNTFVLLNCEQICHQILQQSVQNPNFMKKNVERYARQYMAEHNLEPDETLYRYVEAESSRSRNLIGRSSAWHDQCLLVSETIENLSIRCKAVCIIAKGAHPPWSRRLSETVQLVLKNPQVDMDIKKSLEAICRTAEMGKILMSYSTALGMLDSVLVSEYNFIKFVRFMFTHDRYSIAQRLVDAVKMVETYCQVFEKHSPFVSLVRTYVLYAEYLHEAVVEELTLLQFLEEVRVEKGEHFLGDVASLLIDDWVREIDSGVQIWTEPSLSRRMDLLITAKSVILRYIGNDKRYIEIYENLCSIQKLQETYSMYVITPQLENREWRDAALRNFIVREERSLLEVIVFSGILRMSRDEASRLSIKLAIDSGNSMGTLTIVRDALRSIPDVSPALAEACVHGCEFVLWRLKETLGNGSDSVPEPEMIDQSVDSVFILSRVLRILEPATAHSLSLQESVAMMHGYTNIFIQLVNQCMLDDSTSDSSSGKEHSKYEEVVGAENRIYGVRRRVGVYQMRSEGPLFSRMEAIGNVAAVAQSAVRSDVLDGATRAKIFAEQAVKWCDLFNFLSLSNQDLLEFQARIYAAALPCFTNGNGEELGRDCGLKGPVKNVCLRALQAHPCDLWTPCTLLSSLSPQTVEEVVLELRNVLSNRKSPQTMINFLRTVQFAMILTGNSAPAKMLTDTFIKTLWAKRLGKAGLSPILPRKTIDTAISDFAKHKMDPSIVVEYVDEFCGLHQLQNQLLNYAIELVQLASACKELPEINSFLEVAHQALKVNEVPIVADKAFEAFRDILYTLSPYNYQVLFFIICHLKSISNGKENVAFVYGCSSILDFLMETERKNPVSKTELVWYTGREKQLVNDRRDQNIENFGAYCRCFFEQGMRQCSSNNTTTSFNEGNEEGNLYERDVLVIAMPPEAKQRLPFHPFLYLAAGDMEKFLLPIVEKELDIYNVLRWQAVLRSVAWLKTSPHFSRSRLLSVAVGRISADVISKGQDLSSVEESNIRNLLMQTTSRNAVVSCVAMCFKKLPLCETKIRLMEMGRDVAQHWLSTPNIEPAMDTAERLAIEDQVNRLNMAIEKYNTELILKKSGLYNEKTCDLIESPADLIGHIYTNCIDWKSAKDREEKIAVVEQLARANHLRNLSQIQEDLVMGWLIADKVDDAYAVDPNDTMGNVGLDLGMCGSDENEVFLLPFFDVAVDKIVHVLKLINMDKIMVDLITYLRRDASTVAGGFRTIVRAACVLLRAYTNTQLKKANYDQVKICVDLDAVLYGRLLDLAHVDIPLDTFRRQEKSVVVRGLVTPGVRWTPQLAFLIASLIVDNEIADKSVVEMVLNRLQAAQKREMFVTLLTFCRQEKKLHRTKNLAMLWARAVDWSLGNIENVTGEMRDKFENWFYFAVSCPVEGGRGFDSIKSALRARNYVVAAYLIGIVGSFTQKCSTLDYTTVNPQQELVFNWTNTAINDAFPKTFSIFATPSCYLTTGQEREIKLWSPYLTKNKKVAILRGEAFVHPFPVLHGDMGKLTIITTIVFFIFLPSSALDNGLARTPPMGWMSWTVFRCQLNCTTYPDACINEHLYQEMADRLVSDGYRDVGYDHIHVDDCWMARIRDSNGRLVADPLRFPSGMKALAQYVSLVWL</sequence>
<dbReference type="InterPro" id="IPR019527">
    <property type="entry name" value="RZZ-complex_KNTC1/ROD_C"/>
</dbReference>
<dbReference type="PRINTS" id="PR00740">
    <property type="entry name" value="GLHYDRLASE27"/>
</dbReference>
<dbReference type="InterPro" id="IPR013785">
    <property type="entry name" value="Aldolase_TIM"/>
</dbReference>
<dbReference type="Pfam" id="PF24520">
    <property type="entry name" value="ARM_KNTC1_1st"/>
    <property type="match status" value="1"/>
</dbReference>
<keyword evidence="4" id="KW-1015">Disulfide bond</keyword>
<comment type="caution">
    <text evidence="8">The sequence shown here is derived from an EMBL/GenBank/DDBJ whole genome shotgun (WGS) entry which is preliminary data.</text>
</comment>
<evidence type="ECO:0000259" key="7">
    <source>
        <dbReference type="Pfam" id="PF24520"/>
    </source>
</evidence>
<accession>A0ABR1DFA8</accession>
<keyword evidence="2 4" id="KW-0378">Hydrolase</keyword>
<dbReference type="Pfam" id="PF24516">
    <property type="entry name" value="ARM_KNTC1_2nd"/>
    <property type="match status" value="1"/>
</dbReference>
<comment type="similarity">
    <text evidence="1 4">Belongs to the glycosyl hydrolase 27 family.</text>
</comment>
<reference evidence="8 9" key="1">
    <citation type="submission" date="2023-08" db="EMBL/GenBank/DDBJ databases">
        <title>A Necator americanus chromosomal reference genome.</title>
        <authorList>
            <person name="Ilik V."/>
            <person name="Petrzelkova K.J."/>
            <person name="Pardy F."/>
            <person name="Fuh T."/>
            <person name="Niatou-Singa F.S."/>
            <person name="Gouil Q."/>
            <person name="Baker L."/>
            <person name="Ritchie M.E."/>
            <person name="Jex A.R."/>
            <person name="Gazzola D."/>
            <person name="Li H."/>
            <person name="Toshio Fujiwara R."/>
            <person name="Zhan B."/>
            <person name="Aroian R.V."/>
            <person name="Pafco B."/>
            <person name="Schwarz E.M."/>
        </authorList>
    </citation>
    <scope>NUCLEOTIDE SEQUENCE [LARGE SCALE GENOMIC DNA]</scope>
    <source>
        <strain evidence="8 9">Aroian</strain>
        <tissue evidence="8">Whole animal</tissue>
    </source>
</reference>
<evidence type="ECO:0000256" key="4">
    <source>
        <dbReference type="RuleBase" id="RU361168"/>
    </source>
</evidence>
<name>A0ABR1DFA8_NECAM</name>
<gene>
    <name evidence="8" type="primary">Necator_chrIV.g14940</name>
    <name evidence="8" type="ORF">RB195_001645</name>
</gene>
<dbReference type="InterPro" id="IPR055403">
    <property type="entry name" value="ARM_KNTC1_1st"/>
</dbReference>
<dbReference type="PANTHER" id="PTHR15688:SF1">
    <property type="entry name" value="KINETOCHORE-ASSOCIATED PROTEIN 1"/>
    <property type="match status" value="1"/>
</dbReference>
<dbReference type="Gene3D" id="3.20.20.70">
    <property type="entry name" value="Aldolase class I"/>
    <property type="match status" value="1"/>
</dbReference>
<dbReference type="EMBL" id="JAVFWL010000004">
    <property type="protein sequence ID" value="KAK6749173.1"/>
    <property type="molecule type" value="Genomic_DNA"/>
</dbReference>
<dbReference type="InterPro" id="IPR055404">
    <property type="entry name" value="ARM_KNTC1_2nd"/>
</dbReference>
<dbReference type="PANTHER" id="PTHR15688">
    <property type="entry name" value="KINETOCHORE-ASSOCIATED PROTEIN 1"/>
    <property type="match status" value="1"/>
</dbReference>
<dbReference type="InterPro" id="IPR002241">
    <property type="entry name" value="Glyco_hydro_27"/>
</dbReference>
<dbReference type="InterPro" id="IPR036322">
    <property type="entry name" value="WD40_repeat_dom_sf"/>
</dbReference>
<proteinExistence type="inferred from homology"/>
<feature type="domain" description="KNTC1 second ARM-repeats" evidence="6">
    <location>
        <begin position="762"/>
        <end position="895"/>
    </location>
</feature>
<evidence type="ECO:0000256" key="2">
    <source>
        <dbReference type="ARBA" id="ARBA00022801"/>
    </source>
</evidence>
<comment type="subunit">
    <text evidence="4">Homodimer.</text>
</comment>
<dbReference type="InterPro" id="IPR052802">
    <property type="entry name" value="KNTC1"/>
</dbReference>
<feature type="domain" description="RZZ complex subunit KNTC1/ROD C-terminal" evidence="5">
    <location>
        <begin position="1609"/>
        <end position="2097"/>
    </location>
</feature>